<dbReference type="InterPro" id="IPR036345">
    <property type="entry name" value="ExoRNase_PH_dom2_sf"/>
</dbReference>
<dbReference type="GO" id="GO:0034476">
    <property type="term" value="P:U5 snRNA 3'-end processing"/>
    <property type="evidence" value="ECO:0007669"/>
    <property type="project" value="TreeGrafter"/>
</dbReference>
<evidence type="ECO:0000256" key="5">
    <source>
        <dbReference type="ARBA" id="ARBA00022835"/>
    </source>
</evidence>
<dbReference type="SUPFAM" id="SSF55666">
    <property type="entry name" value="Ribonuclease PH domain 2-like"/>
    <property type="match status" value="1"/>
</dbReference>
<reference evidence="9 10" key="1">
    <citation type="journal article" date="2018" name="Nat. Ecol. Evol.">
        <title>Genomic signatures of mitonuclear coevolution across populations of Tigriopus californicus.</title>
        <authorList>
            <person name="Barreto F.S."/>
            <person name="Watson E.T."/>
            <person name="Lima T.G."/>
            <person name="Willett C.S."/>
            <person name="Edmands S."/>
            <person name="Li W."/>
            <person name="Burton R.S."/>
        </authorList>
    </citation>
    <scope>NUCLEOTIDE SEQUENCE [LARGE SCALE GENOMIC DNA]</scope>
    <source>
        <strain evidence="9 10">San Diego</strain>
    </source>
</reference>
<comment type="caution">
    <text evidence="9">The sequence shown here is derived from an EMBL/GenBank/DDBJ whole genome shotgun (WGS) entry which is preliminary data.</text>
</comment>
<organism evidence="9 10">
    <name type="scientific">Tigriopus californicus</name>
    <name type="common">Marine copepod</name>
    <dbReference type="NCBI Taxonomy" id="6832"/>
    <lineage>
        <taxon>Eukaryota</taxon>
        <taxon>Metazoa</taxon>
        <taxon>Ecdysozoa</taxon>
        <taxon>Arthropoda</taxon>
        <taxon>Crustacea</taxon>
        <taxon>Multicrustacea</taxon>
        <taxon>Hexanauplia</taxon>
        <taxon>Copepoda</taxon>
        <taxon>Harpacticoida</taxon>
        <taxon>Harpacticidae</taxon>
        <taxon>Tigriopus</taxon>
    </lineage>
</organism>
<feature type="domain" description="Exoribonuclease phosphorolytic" evidence="8">
    <location>
        <begin position="198"/>
        <end position="260"/>
    </location>
</feature>
<evidence type="ECO:0000256" key="6">
    <source>
        <dbReference type="ARBA" id="ARBA00042523"/>
    </source>
</evidence>
<evidence type="ECO:0000259" key="7">
    <source>
        <dbReference type="Pfam" id="PF01138"/>
    </source>
</evidence>
<dbReference type="EMBL" id="VCGU01000458">
    <property type="protein sequence ID" value="TRY63504.1"/>
    <property type="molecule type" value="Genomic_DNA"/>
</dbReference>
<dbReference type="GO" id="GO:0071028">
    <property type="term" value="P:nuclear mRNA surveillance"/>
    <property type="evidence" value="ECO:0007669"/>
    <property type="project" value="TreeGrafter"/>
</dbReference>
<dbReference type="STRING" id="6832.A0A553NDH5"/>
<dbReference type="GO" id="GO:0016075">
    <property type="term" value="P:rRNA catabolic process"/>
    <property type="evidence" value="ECO:0007669"/>
    <property type="project" value="TreeGrafter"/>
</dbReference>
<name>A0A553NDH5_TIGCA</name>
<dbReference type="SUPFAM" id="SSF54211">
    <property type="entry name" value="Ribosomal protein S5 domain 2-like"/>
    <property type="match status" value="1"/>
</dbReference>
<evidence type="ECO:0000256" key="3">
    <source>
        <dbReference type="ARBA" id="ARBA00006678"/>
    </source>
</evidence>
<dbReference type="AlphaFoldDB" id="A0A553NDH5"/>
<dbReference type="InterPro" id="IPR027408">
    <property type="entry name" value="PNPase/RNase_PH_dom_sf"/>
</dbReference>
<comment type="subcellular location">
    <subcellularLocation>
        <location evidence="1">Cytoplasm</location>
    </subcellularLocation>
    <subcellularLocation>
        <location evidence="2">Nucleus</location>
        <location evidence="2">Nucleolus</location>
    </subcellularLocation>
</comment>
<dbReference type="GO" id="GO:0034473">
    <property type="term" value="P:U1 snRNA 3'-end processing"/>
    <property type="evidence" value="ECO:0007669"/>
    <property type="project" value="TreeGrafter"/>
</dbReference>
<protein>
    <recommendedName>
        <fullName evidence="6">Ribosomal RNA-processing protein 42</fullName>
    </recommendedName>
</protein>
<dbReference type="InterPro" id="IPR050590">
    <property type="entry name" value="Exosome_comp_Rrp42_subfam"/>
</dbReference>
<dbReference type="Proteomes" id="UP000318571">
    <property type="component" value="Chromosome 10"/>
</dbReference>
<sequence length="291" mass="31359">MATVLVSETEKLYVLHGVQEDLRVDGRARMDVRPIVVETDLVTHTSGSAHLRLANSDILVGVKAELEATTPARPTEGRLEFFVDCSANATPDFEGRGGENLATEISQALARAYQSAHVFDRRQLGVLAGQQCWVLYVDILILECGGNLFDAVSMAVKAALSSTRIPKISVTAVDGGEPELELSDDPFDGAKLDLRSAPILVTLLRIGNFCVVDPTPEEEACASAGVVMGVNVQGHVTMTKKVGSGSFHQRGLIEALKNGTAIGVELNRQLLNKLEEEDLQGYQRPKFGFLS</sequence>
<dbReference type="CDD" id="cd11367">
    <property type="entry name" value="RNase_PH_RRP42"/>
    <property type="match status" value="1"/>
</dbReference>
<dbReference type="InterPro" id="IPR001247">
    <property type="entry name" value="ExoRNase_PH_dom1"/>
</dbReference>
<dbReference type="GO" id="GO:0005730">
    <property type="term" value="C:nucleolus"/>
    <property type="evidence" value="ECO:0007669"/>
    <property type="project" value="UniProtKB-SubCell"/>
</dbReference>
<comment type="similarity">
    <text evidence="3">Belongs to the RNase PH family.</text>
</comment>
<dbReference type="PANTHER" id="PTHR11097">
    <property type="entry name" value="EXOSOME COMPLEX EXONUCLEASE RIBOSOMAL RNA PROCESSING PROTEIN"/>
    <property type="match status" value="1"/>
</dbReference>
<evidence type="ECO:0000256" key="2">
    <source>
        <dbReference type="ARBA" id="ARBA00004604"/>
    </source>
</evidence>
<dbReference type="GO" id="GO:0034475">
    <property type="term" value="P:U4 snRNA 3'-end processing"/>
    <property type="evidence" value="ECO:0007669"/>
    <property type="project" value="TreeGrafter"/>
</dbReference>
<evidence type="ECO:0000256" key="1">
    <source>
        <dbReference type="ARBA" id="ARBA00004496"/>
    </source>
</evidence>
<dbReference type="GO" id="GO:0000177">
    <property type="term" value="C:cytoplasmic exosome (RNase complex)"/>
    <property type="evidence" value="ECO:0007669"/>
    <property type="project" value="TreeGrafter"/>
</dbReference>
<dbReference type="GO" id="GO:0000467">
    <property type="term" value="P:exonucleolytic trimming to generate mature 3'-end of 5.8S rRNA from tricistronic rRNA transcript (SSU-rRNA, 5.8S rRNA, LSU-rRNA)"/>
    <property type="evidence" value="ECO:0007669"/>
    <property type="project" value="TreeGrafter"/>
</dbReference>
<proteinExistence type="inferred from homology"/>
<evidence type="ECO:0000313" key="10">
    <source>
        <dbReference type="Proteomes" id="UP000318571"/>
    </source>
</evidence>
<dbReference type="InterPro" id="IPR020568">
    <property type="entry name" value="Ribosomal_Su5_D2-typ_SF"/>
</dbReference>
<dbReference type="PANTHER" id="PTHR11097:SF8">
    <property type="entry name" value="EXOSOME COMPLEX COMPONENT RRP42"/>
    <property type="match status" value="1"/>
</dbReference>
<accession>A0A553NDH5</accession>
<dbReference type="OMA" id="YNTRIPK"/>
<dbReference type="GO" id="GO:0071038">
    <property type="term" value="P:TRAMP-dependent tRNA surveillance pathway"/>
    <property type="evidence" value="ECO:0007669"/>
    <property type="project" value="TreeGrafter"/>
</dbReference>
<dbReference type="InterPro" id="IPR015847">
    <property type="entry name" value="ExoRNase_PH_dom2"/>
</dbReference>
<keyword evidence="4" id="KW-0963">Cytoplasm</keyword>
<dbReference type="OrthoDB" id="272245at2759"/>
<evidence type="ECO:0000256" key="4">
    <source>
        <dbReference type="ARBA" id="ARBA00022490"/>
    </source>
</evidence>
<dbReference type="Gene3D" id="3.30.230.70">
    <property type="entry name" value="GHMP Kinase, N-terminal domain"/>
    <property type="match status" value="1"/>
</dbReference>
<dbReference type="GO" id="GO:0000176">
    <property type="term" value="C:nuclear exosome (RNase complex)"/>
    <property type="evidence" value="ECO:0007669"/>
    <property type="project" value="TreeGrafter"/>
</dbReference>
<keyword evidence="10" id="KW-1185">Reference proteome</keyword>
<dbReference type="GO" id="GO:0071035">
    <property type="term" value="P:nuclear polyadenylation-dependent rRNA catabolic process"/>
    <property type="evidence" value="ECO:0007669"/>
    <property type="project" value="TreeGrafter"/>
</dbReference>
<dbReference type="Pfam" id="PF03725">
    <property type="entry name" value="RNase_PH_C"/>
    <property type="match status" value="1"/>
</dbReference>
<dbReference type="Pfam" id="PF01138">
    <property type="entry name" value="RNase_PH"/>
    <property type="match status" value="1"/>
</dbReference>
<keyword evidence="5" id="KW-0271">Exosome</keyword>
<gene>
    <name evidence="9" type="ORF">TCAL_00405</name>
</gene>
<evidence type="ECO:0000259" key="8">
    <source>
        <dbReference type="Pfam" id="PF03725"/>
    </source>
</evidence>
<feature type="domain" description="Exoribonuclease phosphorolytic" evidence="7">
    <location>
        <begin position="32"/>
        <end position="166"/>
    </location>
</feature>
<evidence type="ECO:0000313" key="9">
    <source>
        <dbReference type="EMBL" id="TRY63504.1"/>
    </source>
</evidence>
<dbReference type="GO" id="GO:0035925">
    <property type="term" value="F:mRNA 3'-UTR AU-rich region binding"/>
    <property type="evidence" value="ECO:0007669"/>
    <property type="project" value="TreeGrafter"/>
</dbReference>